<feature type="transmembrane region" description="Helical" evidence="6">
    <location>
        <begin position="255"/>
        <end position="274"/>
    </location>
</feature>
<keyword evidence="9" id="KW-1185">Reference proteome</keyword>
<proteinExistence type="predicted"/>
<evidence type="ECO:0000256" key="5">
    <source>
        <dbReference type="ARBA" id="ARBA00023136"/>
    </source>
</evidence>
<dbReference type="RefSeq" id="WP_102075149.1">
    <property type="nucleotide sequence ID" value="NZ_PDNW01000017.1"/>
</dbReference>
<keyword evidence="5 6" id="KW-0472">Membrane</keyword>
<evidence type="ECO:0000256" key="3">
    <source>
        <dbReference type="ARBA" id="ARBA00022692"/>
    </source>
</evidence>
<evidence type="ECO:0000256" key="1">
    <source>
        <dbReference type="ARBA" id="ARBA00004651"/>
    </source>
</evidence>
<evidence type="ECO:0000259" key="7">
    <source>
        <dbReference type="Pfam" id="PF00892"/>
    </source>
</evidence>
<feature type="transmembrane region" description="Helical" evidence="6">
    <location>
        <begin position="150"/>
        <end position="176"/>
    </location>
</feature>
<accession>A0A2N4U0X2</accession>
<feature type="transmembrane region" description="Helical" evidence="6">
    <location>
        <begin position="37"/>
        <end position="59"/>
    </location>
</feature>
<protein>
    <submittedName>
        <fullName evidence="8">EamA family transporter</fullName>
    </submittedName>
</protein>
<feature type="transmembrane region" description="Helical" evidence="6">
    <location>
        <begin position="71"/>
        <end position="91"/>
    </location>
</feature>
<sequence>MDYKLTPSTALLLVVPPFLWAGNAVVGRLLSDLIPPITLNFLRWAIAFLILLPIGYSIFRKGSGLWQNYRRYALLGLLGIGLYNALQYIALHTSTPINVTLVGASMPVWMLLIGFLFFDARVARKQVIGAILSVIGVVIVLSHGEWRQLLGLRFVIGDVFMVVATIVWSFYSWSLSQSRDPAQIRRNWATFLLAQISFGVVWSGAFAAGEWALTDSVIHWGWPLVAGLAYVAVGPAIIAFRCWGLGVQRAGPNTAGFFNNLTPLFAALMSSAFLGELPQTYHGVAFALIVSGIVLSSRR</sequence>
<dbReference type="InterPro" id="IPR000620">
    <property type="entry name" value="EamA_dom"/>
</dbReference>
<dbReference type="GO" id="GO:0005886">
    <property type="term" value="C:plasma membrane"/>
    <property type="evidence" value="ECO:0007669"/>
    <property type="project" value="UniProtKB-SubCell"/>
</dbReference>
<comment type="subcellular location">
    <subcellularLocation>
        <location evidence="1">Cell membrane</location>
        <topology evidence="1">Multi-pass membrane protein</topology>
    </subcellularLocation>
</comment>
<dbReference type="Proteomes" id="UP000234190">
    <property type="component" value="Unassembled WGS sequence"/>
</dbReference>
<keyword evidence="2" id="KW-1003">Cell membrane</keyword>
<dbReference type="EMBL" id="PDNW01000017">
    <property type="protein sequence ID" value="PLC48662.1"/>
    <property type="molecule type" value="Genomic_DNA"/>
</dbReference>
<evidence type="ECO:0000313" key="9">
    <source>
        <dbReference type="Proteomes" id="UP000234190"/>
    </source>
</evidence>
<evidence type="ECO:0000313" key="8">
    <source>
        <dbReference type="EMBL" id="PLC48662.1"/>
    </source>
</evidence>
<name>A0A2N4U0X2_9BURK</name>
<feature type="transmembrane region" description="Helical" evidence="6">
    <location>
        <begin position="127"/>
        <end position="144"/>
    </location>
</feature>
<dbReference type="PANTHER" id="PTHR32322:SF18">
    <property type="entry name" value="S-ADENOSYLMETHIONINE_S-ADENOSYLHOMOCYSTEINE TRANSPORTER"/>
    <property type="match status" value="1"/>
</dbReference>
<feature type="domain" description="EamA" evidence="7">
    <location>
        <begin position="156"/>
        <end position="297"/>
    </location>
</feature>
<comment type="caution">
    <text evidence="8">The sequence shown here is derived from an EMBL/GenBank/DDBJ whole genome shotgun (WGS) entry which is preliminary data.</text>
</comment>
<feature type="transmembrane region" description="Helical" evidence="6">
    <location>
        <begin position="280"/>
        <end position="297"/>
    </location>
</feature>
<evidence type="ECO:0000256" key="4">
    <source>
        <dbReference type="ARBA" id="ARBA00022989"/>
    </source>
</evidence>
<evidence type="ECO:0000256" key="6">
    <source>
        <dbReference type="SAM" id="Phobius"/>
    </source>
</evidence>
<feature type="transmembrane region" description="Helical" evidence="6">
    <location>
        <begin position="220"/>
        <end position="243"/>
    </location>
</feature>
<keyword evidence="4 6" id="KW-1133">Transmembrane helix</keyword>
<evidence type="ECO:0000256" key="2">
    <source>
        <dbReference type="ARBA" id="ARBA00022475"/>
    </source>
</evidence>
<dbReference type="PANTHER" id="PTHR32322">
    <property type="entry name" value="INNER MEMBRANE TRANSPORTER"/>
    <property type="match status" value="1"/>
</dbReference>
<gene>
    <name evidence="8" type="ORF">CR159_16900</name>
</gene>
<feature type="transmembrane region" description="Helical" evidence="6">
    <location>
        <begin position="97"/>
        <end position="118"/>
    </location>
</feature>
<dbReference type="AlphaFoldDB" id="A0A2N4U0X2"/>
<dbReference type="OrthoDB" id="4167046at2"/>
<feature type="transmembrane region" description="Helical" evidence="6">
    <location>
        <begin position="188"/>
        <end position="208"/>
    </location>
</feature>
<feature type="domain" description="EamA" evidence="7">
    <location>
        <begin position="9"/>
        <end position="141"/>
    </location>
</feature>
<dbReference type="Pfam" id="PF00892">
    <property type="entry name" value="EamA"/>
    <property type="match status" value="2"/>
</dbReference>
<dbReference type="SUPFAM" id="SSF103481">
    <property type="entry name" value="Multidrug resistance efflux transporter EmrE"/>
    <property type="match status" value="2"/>
</dbReference>
<reference evidence="8 9" key="1">
    <citation type="submission" date="2017-10" db="EMBL/GenBank/DDBJ databases">
        <title>Two draft genome sequences of Pusillimonas sp. strains isolated from a nitrate- and radionuclide-contaminated groundwater in Russia.</title>
        <authorList>
            <person name="Grouzdev D.S."/>
            <person name="Tourova T.P."/>
            <person name="Goeva M.A."/>
            <person name="Babich T.L."/>
            <person name="Sokolova D.S."/>
            <person name="Abdullin R."/>
            <person name="Poltaraus A.B."/>
            <person name="Toshchakov S.V."/>
            <person name="Nazina T.N."/>
        </authorList>
    </citation>
    <scope>NUCLEOTIDE SEQUENCE [LARGE SCALE GENOMIC DNA]</scope>
    <source>
        <strain evidence="8 9">JR1/69-3-13</strain>
    </source>
</reference>
<organism evidence="8 9">
    <name type="scientific">Pollutimonas subterranea</name>
    <dbReference type="NCBI Taxonomy" id="2045210"/>
    <lineage>
        <taxon>Bacteria</taxon>
        <taxon>Pseudomonadati</taxon>
        <taxon>Pseudomonadota</taxon>
        <taxon>Betaproteobacteria</taxon>
        <taxon>Burkholderiales</taxon>
        <taxon>Alcaligenaceae</taxon>
        <taxon>Pollutimonas</taxon>
    </lineage>
</organism>
<dbReference type="InterPro" id="IPR050638">
    <property type="entry name" value="AA-Vitamin_Transporters"/>
</dbReference>
<dbReference type="InterPro" id="IPR037185">
    <property type="entry name" value="EmrE-like"/>
</dbReference>
<keyword evidence="3 6" id="KW-0812">Transmembrane</keyword>